<evidence type="ECO:0000256" key="1">
    <source>
        <dbReference type="ARBA" id="ARBA00004370"/>
    </source>
</evidence>
<feature type="transmembrane region" description="Helical" evidence="7">
    <location>
        <begin position="9"/>
        <end position="29"/>
    </location>
</feature>
<evidence type="ECO:0000313" key="9">
    <source>
        <dbReference type="Proteomes" id="UP000198948"/>
    </source>
</evidence>
<keyword evidence="7" id="KW-0812">Transmembrane</keyword>
<keyword evidence="6" id="KW-0066">ATP synthesis</keyword>
<evidence type="ECO:0000256" key="5">
    <source>
        <dbReference type="ARBA" id="ARBA00023136"/>
    </source>
</evidence>
<sequence>MEWMIQQIVLYTIFSIGLFVILLFFLSLLEQFFTALFSDFSQNDILEKESLIQRLHFLKRAEWHKQQHLEALEKDYQQRESLFFKEMDCLIEKNREYEKELMALKNTETSNVKAVVVAEKTVAPYTANHFLKNFVEEVYEQVFCATIEEEQQLYQNSIQEFDAFLQYEKIRCALPYKVILKLYDLYDDEQMKLFAESFKAFNDSIRTLEMKQVYQSSYLSPEQKLKQLQEKGLVDIANKEFMEFVFYMLTHFSYRQVTALYHNFMRVYDVHFYTGTIKIEVTSKEAQQLFEAQWLPQHKDYRTEYLIHPQMVGGVIIHYANMSIDMSYKEMMQRYVMKKEVAI</sequence>
<evidence type="ECO:0000256" key="6">
    <source>
        <dbReference type="ARBA" id="ARBA00023310"/>
    </source>
</evidence>
<evidence type="ECO:0000256" key="3">
    <source>
        <dbReference type="ARBA" id="ARBA00022781"/>
    </source>
</evidence>
<dbReference type="Pfam" id="PF00213">
    <property type="entry name" value="OSCP"/>
    <property type="match status" value="1"/>
</dbReference>
<comment type="subcellular location">
    <subcellularLocation>
        <location evidence="1">Membrane</location>
    </subcellularLocation>
</comment>
<dbReference type="InterPro" id="IPR000711">
    <property type="entry name" value="ATPase_OSCP/dsu"/>
</dbReference>
<dbReference type="RefSeq" id="WP_092649276.1">
    <property type="nucleotide sequence ID" value="NZ_FOHA01000001.1"/>
</dbReference>
<keyword evidence="2" id="KW-0813">Transport</keyword>
<keyword evidence="9" id="KW-1185">Reference proteome</keyword>
<accession>A0A1H9PTA9</accession>
<dbReference type="AlphaFoldDB" id="A0A1H9PTA9"/>
<evidence type="ECO:0000256" key="7">
    <source>
        <dbReference type="SAM" id="Phobius"/>
    </source>
</evidence>
<proteinExistence type="predicted"/>
<gene>
    <name evidence="8" type="ORF">SAMN04488559_101120</name>
</gene>
<organism evidence="8 9">
    <name type="scientific">Isobaculum melis</name>
    <dbReference type="NCBI Taxonomy" id="142588"/>
    <lineage>
        <taxon>Bacteria</taxon>
        <taxon>Bacillati</taxon>
        <taxon>Bacillota</taxon>
        <taxon>Bacilli</taxon>
        <taxon>Lactobacillales</taxon>
        <taxon>Carnobacteriaceae</taxon>
        <taxon>Isobaculum</taxon>
    </lineage>
</organism>
<keyword evidence="7" id="KW-1133">Transmembrane helix</keyword>
<dbReference type="OrthoDB" id="2365317at2"/>
<protein>
    <submittedName>
        <fullName evidence="8">F-type H+-transporting ATPase subunit delta</fullName>
    </submittedName>
</protein>
<evidence type="ECO:0000313" key="8">
    <source>
        <dbReference type="EMBL" id="SER51368.1"/>
    </source>
</evidence>
<dbReference type="Proteomes" id="UP000198948">
    <property type="component" value="Unassembled WGS sequence"/>
</dbReference>
<dbReference type="EMBL" id="FOHA01000001">
    <property type="protein sequence ID" value="SER51368.1"/>
    <property type="molecule type" value="Genomic_DNA"/>
</dbReference>
<evidence type="ECO:0000256" key="4">
    <source>
        <dbReference type="ARBA" id="ARBA00023065"/>
    </source>
</evidence>
<dbReference type="STRING" id="142588.SAMN04488559_101120"/>
<keyword evidence="3" id="KW-0375">Hydrogen ion transport</keyword>
<keyword evidence="4" id="KW-0406">Ion transport</keyword>
<reference evidence="8 9" key="1">
    <citation type="submission" date="2016-10" db="EMBL/GenBank/DDBJ databases">
        <authorList>
            <person name="de Groot N.N."/>
        </authorList>
    </citation>
    <scope>NUCLEOTIDE SEQUENCE [LARGE SCALE GENOMIC DNA]</scope>
    <source>
        <strain evidence="8 9">DSM 13760</strain>
    </source>
</reference>
<evidence type="ECO:0000256" key="2">
    <source>
        <dbReference type="ARBA" id="ARBA00022448"/>
    </source>
</evidence>
<name>A0A1H9PTA9_9LACT</name>
<keyword evidence="5 7" id="KW-0472">Membrane</keyword>